<evidence type="ECO:0000313" key="3">
    <source>
        <dbReference type="Proteomes" id="UP001219525"/>
    </source>
</evidence>
<feature type="region of interest" description="Disordered" evidence="1">
    <location>
        <begin position="283"/>
        <end position="311"/>
    </location>
</feature>
<evidence type="ECO:0000313" key="2">
    <source>
        <dbReference type="EMBL" id="KAJ7209981.1"/>
    </source>
</evidence>
<organism evidence="2 3">
    <name type="scientific">Mycena pura</name>
    <dbReference type="NCBI Taxonomy" id="153505"/>
    <lineage>
        <taxon>Eukaryota</taxon>
        <taxon>Fungi</taxon>
        <taxon>Dikarya</taxon>
        <taxon>Basidiomycota</taxon>
        <taxon>Agaricomycotina</taxon>
        <taxon>Agaricomycetes</taxon>
        <taxon>Agaricomycetidae</taxon>
        <taxon>Agaricales</taxon>
        <taxon>Marasmiineae</taxon>
        <taxon>Mycenaceae</taxon>
        <taxon>Mycena</taxon>
    </lineage>
</organism>
<name>A0AAD6VHD2_9AGAR</name>
<evidence type="ECO:0000256" key="1">
    <source>
        <dbReference type="SAM" id="MobiDB-lite"/>
    </source>
</evidence>
<feature type="region of interest" description="Disordered" evidence="1">
    <location>
        <begin position="370"/>
        <end position="395"/>
    </location>
</feature>
<protein>
    <submittedName>
        <fullName evidence="2">Uncharacterized protein</fullName>
    </submittedName>
</protein>
<feature type="compositionally biased region" description="Basic and acidic residues" evidence="1">
    <location>
        <begin position="209"/>
        <end position="218"/>
    </location>
</feature>
<dbReference type="AlphaFoldDB" id="A0AAD6VHD2"/>
<reference evidence="2" key="1">
    <citation type="submission" date="2023-03" db="EMBL/GenBank/DDBJ databases">
        <title>Massive genome expansion in bonnet fungi (Mycena s.s.) driven by repeated elements and novel gene families across ecological guilds.</title>
        <authorList>
            <consortium name="Lawrence Berkeley National Laboratory"/>
            <person name="Harder C.B."/>
            <person name="Miyauchi S."/>
            <person name="Viragh M."/>
            <person name="Kuo A."/>
            <person name="Thoen E."/>
            <person name="Andreopoulos B."/>
            <person name="Lu D."/>
            <person name="Skrede I."/>
            <person name="Drula E."/>
            <person name="Henrissat B."/>
            <person name="Morin E."/>
            <person name="Kohler A."/>
            <person name="Barry K."/>
            <person name="LaButti K."/>
            <person name="Morin E."/>
            <person name="Salamov A."/>
            <person name="Lipzen A."/>
            <person name="Mereny Z."/>
            <person name="Hegedus B."/>
            <person name="Baldrian P."/>
            <person name="Stursova M."/>
            <person name="Weitz H."/>
            <person name="Taylor A."/>
            <person name="Grigoriev I.V."/>
            <person name="Nagy L.G."/>
            <person name="Martin F."/>
            <person name="Kauserud H."/>
        </authorList>
    </citation>
    <scope>NUCLEOTIDE SEQUENCE</scope>
    <source>
        <strain evidence="2">9144</strain>
    </source>
</reference>
<accession>A0AAD6VHD2</accession>
<feature type="region of interest" description="Disordered" evidence="1">
    <location>
        <begin position="204"/>
        <end position="228"/>
    </location>
</feature>
<feature type="compositionally biased region" description="Polar residues" evidence="1">
    <location>
        <begin position="283"/>
        <end position="302"/>
    </location>
</feature>
<dbReference type="EMBL" id="JARJCW010000029">
    <property type="protein sequence ID" value="KAJ7209981.1"/>
    <property type="molecule type" value="Genomic_DNA"/>
</dbReference>
<feature type="compositionally biased region" description="Low complexity" evidence="1">
    <location>
        <begin position="96"/>
        <end position="108"/>
    </location>
</feature>
<proteinExistence type="predicted"/>
<dbReference type="Proteomes" id="UP001219525">
    <property type="component" value="Unassembled WGS sequence"/>
</dbReference>
<feature type="region of interest" description="Disordered" evidence="1">
    <location>
        <begin position="85"/>
        <end position="118"/>
    </location>
</feature>
<sequence length="539" mass="58076">MCYPSSSISFPGPRRIFHVSLRPGGLLKRMHVERFLAVSMYLPMHTSTEALFDVDDDAGMFTISFSSVLDLACLPLISYRQRQVVPRSRVPPSPSSSPAHAGSSPVSHGVHGRGGEQGIYRTGDLRAASAQRLPPWPALKGSPNIGGGFAQASGTHIRVNKQLGFIHKVAAYRASARVRRLAWPHGQQRHAGVVLRAQAHGLGAQLAQRAERDGRGDTESTPPSARSSVGMAWPVMRAGGLDGGTHVGVSVRAVVGRWGAGFCAHGRWFGRRAWAGCGDSAGNVHTRSHSFTPKPSRLSTGEQEAPSEREKDFKSHTQALVAHPLAAWLADALCAALERGVNLWTDNTLFIEGPQFLTCVDSRSRGLPPQCRRNTSAAVSVPPHNPPRTRRRGSGRLRACGALPDIDVRARTPRWARITSSRLAHSPTSTFLFTSLTLALLSFKVIGAFNFAAGPFLFGTSLAKRTFPSLSTTREDRPYCSPGVNSWYLRLPWVTGPPFTLAPLPVLSWPCPRILRAQVPAAVPVSVPASLLHGGAHGI</sequence>
<keyword evidence="3" id="KW-1185">Reference proteome</keyword>
<gene>
    <name evidence="2" type="ORF">GGX14DRAFT_565792</name>
</gene>
<comment type="caution">
    <text evidence="2">The sequence shown here is derived from an EMBL/GenBank/DDBJ whole genome shotgun (WGS) entry which is preliminary data.</text>
</comment>